<dbReference type="EMBL" id="BPLR01016584">
    <property type="protein sequence ID" value="GIY84869.1"/>
    <property type="molecule type" value="Genomic_DNA"/>
</dbReference>
<proteinExistence type="predicted"/>
<evidence type="ECO:0000313" key="2">
    <source>
        <dbReference type="Proteomes" id="UP001054945"/>
    </source>
</evidence>
<keyword evidence="2" id="KW-1185">Reference proteome</keyword>
<reference evidence="1 2" key="1">
    <citation type="submission" date="2021-06" db="EMBL/GenBank/DDBJ databases">
        <title>Caerostris extrusa draft genome.</title>
        <authorList>
            <person name="Kono N."/>
            <person name="Arakawa K."/>
        </authorList>
    </citation>
    <scope>NUCLEOTIDE SEQUENCE [LARGE SCALE GENOMIC DNA]</scope>
</reference>
<accession>A0AAV4WSR9</accession>
<dbReference type="AlphaFoldDB" id="A0AAV4WSR9"/>
<comment type="caution">
    <text evidence="1">The sequence shown here is derived from an EMBL/GenBank/DDBJ whole genome shotgun (WGS) entry which is preliminary data.</text>
</comment>
<sequence length="102" mass="11383">MSRSVVHSSDNFSFPETCVQLRVNDDVSAVDGKHKPELMRNTMWHGNRPSIETGKALVVIFKPRKASSVLTSKENYSAAFQLISAGNRAHVFHPHIPSRSTH</sequence>
<name>A0AAV4WSR9_CAEEX</name>
<organism evidence="1 2">
    <name type="scientific">Caerostris extrusa</name>
    <name type="common">Bark spider</name>
    <name type="synonym">Caerostris bankana</name>
    <dbReference type="NCBI Taxonomy" id="172846"/>
    <lineage>
        <taxon>Eukaryota</taxon>
        <taxon>Metazoa</taxon>
        <taxon>Ecdysozoa</taxon>
        <taxon>Arthropoda</taxon>
        <taxon>Chelicerata</taxon>
        <taxon>Arachnida</taxon>
        <taxon>Araneae</taxon>
        <taxon>Araneomorphae</taxon>
        <taxon>Entelegynae</taxon>
        <taxon>Araneoidea</taxon>
        <taxon>Araneidae</taxon>
        <taxon>Caerostris</taxon>
    </lineage>
</organism>
<dbReference type="Proteomes" id="UP001054945">
    <property type="component" value="Unassembled WGS sequence"/>
</dbReference>
<protein>
    <submittedName>
        <fullName evidence="1">Uncharacterized protein</fullName>
    </submittedName>
</protein>
<gene>
    <name evidence="1" type="ORF">CEXT_469331</name>
</gene>
<evidence type="ECO:0000313" key="1">
    <source>
        <dbReference type="EMBL" id="GIY84869.1"/>
    </source>
</evidence>